<dbReference type="AlphaFoldDB" id="A0A3E1R6L3"/>
<sequence length="120" mass="13474">MEVILGVHTVKAFVSAPREYDVMGIVRMGLEYGLLARTGPSSYVRVNGSQVEKMDTREVEAAITRSQMTGRGESYAMSRLHSVHINKPRCVPTVIIRKHRKIQRSEIGKLDSQSMTARDN</sequence>
<dbReference type="Proteomes" id="UP000260665">
    <property type="component" value="Unassembled WGS sequence"/>
</dbReference>
<reference evidence="1 2" key="1">
    <citation type="submission" date="2018-05" db="EMBL/GenBank/DDBJ databases">
        <title>Rhodoferax soyangensis sp.nov., isolated from an oligotrophic freshwater lake.</title>
        <authorList>
            <person name="Park M."/>
        </authorList>
    </citation>
    <scope>NUCLEOTIDE SEQUENCE [LARGE SCALE GENOMIC DNA]</scope>
    <source>
        <strain evidence="1 2">IMCC26218</strain>
    </source>
</reference>
<gene>
    <name evidence="1" type="ORF">DIC66_21655</name>
</gene>
<organism evidence="1 2">
    <name type="scientific">Rhodoferax lacus</name>
    <dbReference type="NCBI Taxonomy" id="2184758"/>
    <lineage>
        <taxon>Bacteria</taxon>
        <taxon>Pseudomonadati</taxon>
        <taxon>Pseudomonadota</taxon>
        <taxon>Betaproteobacteria</taxon>
        <taxon>Burkholderiales</taxon>
        <taxon>Comamonadaceae</taxon>
        <taxon>Rhodoferax</taxon>
    </lineage>
</organism>
<proteinExistence type="predicted"/>
<comment type="caution">
    <text evidence="1">The sequence shown here is derived from an EMBL/GenBank/DDBJ whole genome shotgun (WGS) entry which is preliminary data.</text>
</comment>
<dbReference type="EMBL" id="QFZK01000030">
    <property type="protein sequence ID" value="RFO94821.1"/>
    <property type="molecule type" value="Genomic_DNA"/>
</dbReference>
<accession>A0A3E1R6L3</accession>
<evidence type="ECO:0000313" key="1">
    <source>
        <dbReference type="EMBL" id="RFO94821.1"/>
    </source>
</evidence>
<protein>
    <submittedName>
        <fullName evidence="1">Uncharacterized protein</fullName>
    </submittedName>
</protein>
<evidence type="ECO:0000313" key="2">
    <source>
        <dbReference type="Proteomes" id="UP000260665"/>
    </source>
</evidence>
<name>A0A3E1R6L3_9BURK</name>
<keyword evidence="2" id="KW-1185">Reference proteome</keyword>